<evidence type="ECO:0000313" key="3">
    <source>
        <dbReference type="Proteomes" id="UP001066276"/>
    </source>
</evidence>
<organism evidence="2 3">
    <name type="scientific">Pleurodeles waltl</name>
    <name type="common">Iberian ribbed newt</name>
    <dbReference type="NCBI Taxonomy" id="8319"/>
    <lineage>
        <taxon>Eukaryota</taxon>
        <taxon>Metazoa</taxon>
        <taxon>Chordata</taxon>
        <taxon>Craniata</taxon>
        <taxon>Vertebrata</taxon>
        <taxon>Euteleostomi</taxon>
        <taxon>Amphibia</taxon>
        <taxon>Batrachia</taxon>
        <taxon>Caudata</taxon>
        <taxon>Salamandroidea</taxon>
        <taxon>Salamandridae</taxon>
        <taxon>Pleurodelinae</taxon>
        <taxon>Pleurodeles</taxon>
    </lineage>
</organism>
<accession>A0AAV7M7C7</accession>
<comment type="caution">
    <text evidence="2">The sequence shown here is derived from an EMBL/GenBank/DDBJ whole genome shotgun (WGS) entry which is preliminary data.</text>
</comment>
<protein>
    <submittedName>
        <fullName evidence="2">Uncharacterized protein</fullName>
    </submittedName>
</protein>
<gene>
    <name evidence="2" type="ORF">NDU88_003802</name>
</gene>
<evidence type="ECO:0000256" key="1">
    <source>
        <dbReference type="SAM" id="MobiDB-lite"/>
    </source>
</evidence>
<proteinExistence type="predicted"/>
<reference evidence="2" key="1">
    <citation type="journal article" date="2022" name="bioRxiv">
        <title>Sequencing and chromosome-scale assembly of the giantPleurodeles waltlgenome.</title>
        <authorList>
            <person name="Brown T."/>
            <person name="Elewa A."/>
            <person name="Iarovenko S."/>
            <person name="Subramanian E."/>
            <person name="Araus A.J."/>
            <person name="Petzold A."/>
            <person name="Susuki M."/>
            <person name="Suzuki K.-i.T."/>
            <person name="Hayashi T."/>
            <person name="Toyoda A."/>
            <person name="Oliveira C."/>
            <person name="Osipova E."/>
            <person name="Leigh N.D."/>
            <person name="Simon A."/>
            <person name="Yun M.H."/>
        </authorList>
    </citation>
    <scope>NUCLEOTIDE SEQUENCE</scope>
    <source>
        <strain evidence="2">20211129_DDA</strain>
        <tissue evidence="2">Liver</tissue>
    </source>
</reference>
<dbReference type="EMBL" id="JANPWB010000014">
    <property type="protein sequence ID" value="KAJ1098695.1"/>
    <property type="molecule type" value="Genomic_DNA"/>
</dbReference>
<feature type="region of interest" description="Disordered" evidence="1">
    <location>
        <begin position="131"/>
        <end position="155"/>
    </location>
</feature>
<sequence length="179" mass="20169">MAYHTDEEEQFQELQDVPIEHQMEERLVETLGHHVQDSMNWVLIQALKPFTQTLANFGRREFLDEGSQQPRLQAGESREVSGLSLQCSGGSSSAEILAQMAALVLRYYEYGGFPPQETSNIFPKSSFSQASLREPSSSKSESDDSQSDSVPRKSNANHSMLCQRLLPRLVRIFCSLLKT</sequence>
<keyword evidence="3" id="KW-1185">Reference proteome</keyword>
<evidence type="ECO:0000313" key="2">
    <source>
        <dbReference type="EMBL" id="KAJ1098695.1"/>
    </source>
</evidence>
<name>A0AAV7M7C7_PLEWA</name>
<dbReference type="AlphaFoldDB" id="A0AAV7M7C7"/>
<dbReference type="Proteomes" id="UP001066276">
    <property type="component" value="Chromosome 10"/>
</dbReference>